<dbReference type="InParanoid" id="A0A1M6C9R5"/>
<keyword evidence="1" id="KW-1133">Transmembrane helix</keyword>
<evidence type="ECO:0000313" key="3">
    <source>
        <dbReference type="Proteomes" id="UP000184510"/>
    </source>
</evidence>
<feature type="transmembrane region" description="Helical" evidence="1">
    <location>
        <begin position="118"/>
        <end position="139"/>
    </location>
</feature>
<keyword evidence="1" id="KW-0472">Membrane</keyword>
<reference evidence="2 3" key="1">
    <citation type="submission" date="2016-11" db="EMBL/GenBank/DDBJ databases">
        <authorList>
            <person name="Jaros S."/>
            <person name="Januszkiewicz K."/>
            <person name="Wedrychowicz H."/>
        </authorList>
    </citation>
    <scope>NUCLEOTIDE SEQUENCE [LARGE SCALE GENOMIC DNA]</scope>
    <source>
        <strain evidence="2 3">DSM 18772</strain>
    </source>
</reference>
<dbReference type="AlphaFoldDB" id="A0A1M6C9R5"/>
<evidence type="ECO:0000256" key="1">
    <source>
        <dbReference type="SAM" id="Phobius"/>
    </source>
</evidence>
<keyword evidence="3" id="KW-1185">Reference proteome</keyword>
<dbReference type="RefSeq" id="WP_143157846.1">
    <property type="nucleotide sequence ID" value="NZ_FQYR01000002.1"/>
</dbReference>
<organism evidence="2 3">
    <name type="scientific">Rubritalea squalenifaciens DSM 18772</name>
    <dbReference type="NCBI Taxonomy" id="1123071"/>
    <lineage>
        <taxon>Bacteria</taxon>
        <taxon>Pseudomonadati</taxon>
        <taxon>Verrucomicrobiota</taxon>
        <taxon>Verrucomicrobiia</taxon>
        <taxon>Verrucomicrobiales</taxon>
        <taxon>Rubritaleaceae</taxon>
        <taxon>Rubritalea</taxon>
    </lineage>
</organism>
<keyword evidence="1" id="KW-0812">Transmembrane</keyword>
<gene>
    <name evidence="2" type="ORF">SAMN02745181_0422</name>
</gene>
<dbReference type="Proteomes" id="UP000184510">
    <property type="component" value="Unassembled WGS sequence"/>
</dbReference>
<dbReference type="EMBL" id="FQYR01000002">
    <property type="protein sequence ID" value="SHI57524.1"/>
    <property type="molecule type" value="Genomic_DNA"/>
</dbReference>
<accession>A0A1M6C9R5</accession>
<sequence length="153" mass="16863">MIRKAFSIILLLLALSPVVINLCGWHLFAYYQQGDKDYIIGAVSGGIHLAKADHTDFSSEDQLGIDQALGIQYHELLKSGSLLIYAEGLEDPYGASSPLHNFILFPIDKHDPADAAEYAFVTFPQLLLIAFTLLIILLLNHGELNKGRKAKKA</sequence>
<name>A0A1M6C9R5_9BACT</name>
<protein>
    <submittedName>
        <fullName evidence="2">Uncharacterized protein</fullName>
    </submittedName>
</protein>
<evidence type="ECO:0000313" key="2">
    <source>
        <dbReference type="EMBL" id="SHI57524.1"/>
    </source>
</evidence>
<dbReference type="STRING" id="1123071.SAMN02745181_0422"/>
<proteinExistence type="predicted"/>